<dbReference type="Proteomes" id="UP000886803">
    <property type="component" value="Unassembled WGS sequence"/>
</dbReference>
<sequence>MLEIVFDECSAAGLKMAQHYGEGSAPTGDIGVSIKPALPDDPPLSEQQMQEVLRHALETERRRWEAAVPLGGNPGDVLALPGRWDIGPLAGGFDGPARREVLTRLLDTWPQSDPAPEAEKLLEQMRASRQRILAAGREGEPLRVWVSDLANDACGLRWLMNELYKAESRSEVSLIALPRYDCRPDQEAICERRGWFEVDLGEWGRFVPQAQAVTPLLCRVLAKEWQRLEAEDAPLRAVVNGQPVSVAADFFDPFLRRALAKLPVTFRGGELISQMIVDYPNVSREGLVWLRMQALIADGTLEQLAEPRPDCPCYDCLLRQTAR</sequence>
<dbReference type="InterPro" id="IPR022123">
    <property type="entry name" value="DUF3658"/>
</dbReference>
<dbReference type="AlphaFoldDB" id="A0A9D2M8P9"/>
<protein>
    <submittedName>
        <fullName evidence="3">DUF1835 domain-containing protein</fullName>
    </submittedName>
</protein>
<dbReference type="InterPro" id="IPR014973">
    <property type="entry name" value="DUF1835"/>
</dbReference>
<comment type="caution">
    <text evidence="3">The sequence shown here is derived from an EMBL/GenBank/DDBJ whole genome shotgun (WGS) entry which is preliminary data.</text>
</comment>
<gene>
    <name evidence="3" type="ORF">H9945_10730</name>
</gene>
<evidence type="ECO:0000259" key="1">
    <source>
        <dbReference type="Pfam" id="PF08874"/>
    </source>
</evidence>
<feature type="domain" description="DUF1835" evidence="1">
    <location>
        <begin position="72"/>
        <end position="169"/>
    </location>
</feature>
<dbReference type="EMBL" id="DWYG01000181">
    <property type="protein sequence ID" value="HJB42958.1"/>
    <property type="molecule type" value="Genomic_DNA"/>
</dbReference>
<dbReference type="Pfam" id="PF12395">
    <property type="entry name" value="DUF3658"/>
    <property type="match status" value="1"/>
</dbReference>
<reference evidence="3" key="1">
    <citation type="journal article" date="2021" name="PeerJ">
        <title>Extensive microbial diversity within the chicken gut microbiome revealed by metagenomics and culture.</title>
        <authorList>
            <person name="Gilroy R."/>
            <person name="Ravi A."/>
            <person name="Getino M."/>
            <person name="Pursley I."/>
            <person name="Horton D.L."/>
            <person name="Alikhan N.F."/>
            <person name="Baker D."/>
            <person name="Gharbi K."/>
            <person name="Hall N."/>
            <person name="Watson M."/>
            <person name="Adriaenssens E.M."/>
            <person name="Foster-Nyarko E."/>
            <person name="Jarju S."/>
            <person name="Secka A."/>
            <person name="Antonio M."/>
            <person name="Oren A."/>
            <person name="Chaudhuri R.R."/>
            <person name="La Ragione R."/>
            <person name="Hildebrand F."/>
            <person name="Pallen M.J."/>
        </authorList>
    </citation>
    <scope>NUCLEOTIDE SEQUENCE</scope>
    <source>
        <strain evidence="3">ChiBcec8-13705</strain>
    </source>
</reference>
<accession>A0A9D2M8P9</accession>
<name>A0A9D2M8P9_9FIRM</name>
<reference evidence="3" key="2">
    <citation type="submission" date="2021-04" db="EMBL/GenBank/DDBJ databases">
        <authorList>
            <person name="Gilroy R."/>
        </authorList>
    </citation>
    <scope>NUCLEOTIDE SEQUENCE</scope>
    <source>
        <strain evidence="3">ChiBcec8-13705</strain>
    </source>
</reference>
<evidence type="ECO:0000259" key="2">
    <source>
        <dbReference type="Pfam" id="PF12395"/>
    </source>
</evidence>
<evidence type="ECO:0000313" key="4">
    <source>
        <dbReference type="Proteomes" id="UP000886803"/>
    </source>
</evidence>
<evidence type="ECO:0000313" key="3">
    <source>
        <dbReference type="EMBL" id="HJB42958.1"/>
    </source>
</evidence>
<feature type="domain" description="DUF3658" evidence="2">
    <location>
        <begin position="208"/>
        <end position="302"/>
    </location>
</feature>
<proteinExistence type="predicted"/>
<dbReference type="Pfam" id="PF08874">
    <property type="entry name" value="DUF1835"/>
    <property type="match status" value="1"/>
</dbReference>
<organism evidence="3 4">
    <name type="scientific">Candidatus Gemmiger avicola</name>
    <dbReference type="NCBI Taxonomy" id="2838605"/>
    <lineage>
        <taxon>Bacteria</taxon>
        <taxon>Bacillati</taxon>
        <taxon>Bacillota</taxon>
        <taxon>Clostridia</taxon>
        <taxon>Eubacteriales</taxon>
        <taxon>Gemmiger</taxon>
    </lineage>
</organism>